<comment type="subcellular location">
    <subcellularLocation>
        <location evidence="1">Cell membrane</location>
        <topology evidence="1">Multi-pass membrane protein</topology>
    </subcellularLocation>
</comment>
<feature type="transmembrane region" description="Helical" evidence="11">
    <location>
        <begin position="243"/>
        <end position="266"/>
    </location>
</feature>
<dbReference type="Pfam" id="PF13853">
    <property type="entry name" value="7tm_4"/>
    <property type="match status" value="1"/>
</dbReference>
<feature type="transmembrane region" description="Helical" evidence="11">
    <location>
        <begin position="105"/>
        <end position="126"/>
    </location>
</feature>
<feature type="transmembrane region" description="Helical" evidence="11">
    <location>
        <begin position="146"/>
        <end position="168"/>
    </location>
</feature>
<sequence length="313" mass="35633">SRYISDLRAENHTSTSQFFLLGLSENPKLQPCLFGLFLPTYLVMVLGNLLIILAVTFDSHLHAPMYFFLSNLSFVDICFTSTMVPKMLLNIYTQHKGISYTECLTQVYFITIFTGMDNFLLTIMAYDHFVAICHPLKYIVIMNPRLCCLLVLISWFIMFWNALLHLLLVMHLTFPRGTKIPRFVCELPPLLKVASSDTRINNVVLYITVALLGMFPVTSILFSYSEIFSTVMRMSSRERNYKAFSTCESHLCVISLLFYAGIGVYLSSALTHSSQGNTVSSVMYTVVTPMLNPFIYSLRNKDMKGAMGRLLSR</sequence>
<feature type="transmembrane region" description="Helical" evidence="11">
    <location>
        <begin position="278"/>
        <end position="298"/>
    </location>
</feature>
<evidence type="ECO:0000259" key="12">
    <source>
        <dbReference type="PROSITE" id="PS50262"/>
    </source>
</evidence>
<evidence type="ECO:0000313" key="14">
    <source>
        <dbReference type="Proteomes" id="UP000006813"/>
    </source>
</evidence>
<keyword evidence="8 11" id="KW-0472">Membrane</keyword>
<dbReference type="EMBL" id="JH173592">
    <property type="protein sequence ID" value="EHB17315.1"/>
    <property type="molecule type" value="Genomic_DNA"/>
</dbReference>
<reference evidence="13 14" key="1">
    <citation type="journal article" date="2011" name="Nature">
        <title>Genome sequencing reveals insights into physiology and longevity of the naked mole rat.</title>
        <authorList>
            <person name="Kim E.B."/>
            <person name="Fang X."/>
            <person name="Fushan A.A."/>
            <person name="Huang Z."/>
            <person name="Lobanov A.V."/>
            <person name="Han L."/>
            <person name="Marino S.M."/>
            <person name="Sun X."/>
            <person name="Turanov A.A."/>
            <person name="Yang P."/>
            <person name="Yim S.H."/>
            <person name="Zhao X."/>
            <person name="Kasaikina M.V."/>
            <person name="Stoletzki N."/>
            <person name="Peng C."/>
            <person name="Polak P."/>
            <person name="Xiong Z."/>
            <person name="Kiezun A."/>
            <person name="Zhu Y."/>
            <person name="Chen Y."/>
            <person name="Kryukov G.V."/>
            <person name="Zhang Q."/>
            <person name="Peshkin L."/>
            <person name="Yang L."/>
            <person name="Bronson R.T."/>
            <person name="Buffenstein R."/>
            <person name="Wang B."/>
            <person name="Han C."/>
            <person name="Li Q."/>
            <person name="Chen L."/>
            <person name="Zhao W."/>
            <person name="Sunyaev S.R."/>
            <person name="Park T.J."/>
            <person name="Zhang G."/>
            <person name="Wang J."/>
            <person name="Gladyshev V.N."/>
        </authorList>
    </citation>
    <scope>NUCLEOTIDE SEQUENCE [LARGE SCALE GENOMIC DNA]</scope>
</reference>
<feature type="domain" description="G-protein coupled receptors family 1 profile" evidence="12">
    <location>
        <begin position="47"/>
        <end position="296"/>
    </location>
</feature>
<evidence type="ECO:0000256" key="8">
    <source>
        <dbReference type="ARBA" id="ARBA00023136"/>
    </source>
</evidence>
<gene>
    <name evidence="13" type="ORF">GW7_13992</name>
</gene>
<dbReference type="STRING" id="10181.G5C704"/>
<dbReference type="PRINTS" id="PR00245">
    <property type="entry name" value="OLFACTORYR"/>
</dbReference>
<name>G5C704_HETGA</name>
<dbReference type="FunFam" id="1.20.1070.10:FF:000009">
    <property type="entry name" value="Olfactory receptor"/>
    <property type="match status" value="1"/>
</dbReference>
<feature type="transmembrane region" description="Helical" evidence="11">
    <location>
        <begin position="33"/>
        <end position="54"/>
    </location>
</feature>
<proteinExistence type="predicted"/>
<keyword evidence="10" id="KW-0807">Transducer</keyword>
<keyword evidence="6 11" id="KW-1133">Transmembrane helix</keyword>
<feature type="transmembrane region" description="Helical" evidence="11">
    <location>
        <begin position="203"/>
        <end position="222"/>
    </location>
</feature>
<evidence type="ECO:0000256" key="2">
    <source>
        <dbReference type="ARBA" id="ARBA00022475"/>
    </source>
</evidence>
<dbReference type="PROSITE" id="PS50262">
    <property type="entry name" value="G_PROTEIN_RECEP_F1_2"/>
    <property type="match status" value="1"/>
</dbReference>
<keyword evidence="9 13" id="KW-0675">Receptor</keyword>
<dbReference type="InParanoid" id="G5C704"/>
<dbReference type="CDD" id="cd15234">
    <property type="entry name" value="7tmA_OR7-like"/>
    <property type="match status" value="1"/>
</dbReference>
<evidence type="ECO:0000256" key="7">
    <source>
        <dbReference type="ARBA" id="ARBA00023040"/>
    </source>
</evidence>
<feature type="transmembrane region" description="Helical" evidence="11">
    <location>
        <begin position="66"/>
        <end position="85"/>
    </location>
</feature>
<dbReference type="GO" id="GO:0004984">
    <property type="term" value="F:olfactory receptor activity"/>
    <property type="evidence" value="ECO:0007669"/>
    <property type="project" value="InterPro"/>
</dbReference>
<dbReference type="Proteomes" id="UP000006813">
    <property type="component" value="Unassembled WGS sequence"/>
</dbReference>
<dbReference type="InterPro" id="IPR000276">
    <property type="entry name" value="GPCR_Rhodpsn"/>
</dbReference>
<evidence type="ECO:0000256" key="1">
    <source>
        <dbReference type="ARBA" id="ARBA00004651"/>
    </source>
</evidence>
<keyword evidence="4 11" id="KW-0812">Transmembrane</keyword>
<evidence type="ECO:0000256" key="11">
    <source>
        <dbReference type="SAM" id="Phobius"/>
    </source>
</evidence>
<evidence type="ECO:0000256" key="4">
    <source>
        <dbReference type="ARBA" id="ARBA00022692"/>
    </source>
</evidence>
<organism evidence="13 14">
    <name type="scientific">Heterocephalus glaber</name>
    <name type="common">Naked mole rat</name>
    <dbReference type="NCBI Taxonomy" id="10181"/>
    <lineage>
        <taxon>Eukaryota</taxon>
        <taxon>Metazoa</taxon>
        <taxon>Chordata</taxon>
        <taxon>Craniata</taxon>
        <taxon>Vertebrata</taxon>
        <taxon>Euteleostomi</taxon>
        <taxon>Mammalia</taxon>
        <taxon>Eutheria</taxon>
        <taxon>Euarchontoglires</taxon>
        <taxon>Glires</taxon>
        <taxon>Rodentia</taxon>
        <taxon>Hystricomorpha</taxon>
        <taxon>Bathyergidae</taxon>
        <taxon>Heterocephalus</taxon>
    </lineage>
</organism>
<dbReference type="InterPro" id="IPR000725">
    <property type="entry name" value="Olfact_rcpt"/>
</dbReference>
<dbReference type="PRINTS" id="PR00237">
    <property type="entry name" value="GPCRRHODOPSN"/>
</dbReference>
<protein>
    <submittedName>
        <fullName evidence="13">Olfactory receptor 867</fullName>
    </submittedName>
</protein>
<dbReference type="GO" id="GO:0005886">
    <property type="term" value="C:plasma membrane"/>
    <property type="evidence" value="ECO:0007669"/>
    <property type="project" value="UniProtKB-SubCell"/>
</dbReference>
<keyword evidence="7" id="KW-0297">G-protein coupled receptor</keyword>
<evidence type="ECO:0000256" key="10">
    <source>
        <dbReference type="ARBA" id="ARBA00023224"/>
    </source>
</evidence>
<dbReference type="PANTHER" id="PTHR48001">
    <property type="entry name" value="OLFACTORY RECEPTOR"/>
    <property type="match status" value="1"/>
</dbReference>
<evidence type="ECO:0000313" key="13">
    <source>
        <dbReference type="EMBL" id="EHB17315.1"/>
    </source>
</evidence>
<keyword evidence="5" id="KW-0552">Olfaction</keyword>
<feature type="non-terminal residue" evidence="13">
    <location>
        <position position="1"/>
    </location>
</feature>
<dbReference type="eggNOG" id="ENOG502QVH7">
    <property type="taxonomic scope" value="Eukaryota"/>
</dbReference>
<evidence type="ECO:0000256" key="9">
    <source>
        <dbReference type="ARBA" id="ARBA00023170"/>
    </source>
</evidence>
<evidence type="ECO:0000256" key="6">
    <source>
        <dbReference type="ARBA" id="ARBA00022989"/>
    </source>
</evidence>
<evidence type="ECO:0000256" key="3">
    <source>
        <dbReference type="ARBA" id="ARBA00022606"/>
    </source>
</evidence>
<dbReference type="GO" id="GO:0004930">
    <property type="term" value="F:G protein-coupled receptor activity"/>
    <property type="evidence" value="ECO:0007669"/>
    <property type="project" value="UniProtKB-KW"/>
</dbReference>
<dbReference type="Gene3D" id="1.20.1070.10">
    <property type="entry name" value="Rhodopsin 7-helix transmembrane proteins"/>
    <property type="match status" value="1"/>
</dbReference>
<dbReference type="AlphaFoldDB" id="G5C704"/>
<dbReference type="SUPFAM" id="SSF81321">
    <property type="entry name" value="Family A G protein-coupled receptor-like"/>
    <property type="match status" value="1"/>
</dbReference>
<dbReference type="InterPro" id="IPR017452">
    <property type="entry name" value="GPCR_Rhodpsn_7TM"/>
</dbReference>
<accession>G5C704</accession>
<keyword evidence="3" id="KW-0716">Sensory transduction</keyword>
<evidence type="ECO:0000256" key="5">
    <source>
        <dbReference type="ARBA" id="ARBA00022725"/>
    </source>
</evidence>
<feature type="non-terminal residue" evidence="13">
    <location>
        <position position="313"/>
    </location>
</feature>
<keyword evidence="2" id="KW-1003">Cell membrane</keyword>